<dbReference type="PANTHER" id="PTHR11926:SF1560">
    <property type="entry name" value="UDP-GLYCOSYLTRANSFERASE 74E1-RELATED"/>
    <property type="match status" value="1"/>
</dbReference>
<keyword evidence="3 4" id="KW-0808">Transferase</keyword>
<dbReference type="PROSITE" id="PS00375">
    <property type="entry name" value="UDPGT"/>
    <property type="match status" value="1"/>
</dbReference>
<evidence type="ECO:0000256" key="4">
    <source>
        <dbReference type="RuleBase" id="RU003718"/>
    </source>
</evidence>
<accession>A0A2Z7AYK7</accession>
<dbReference type="SUPFAM" id="SSF53756">
    <property type="entry name" value="UDP-Glycosyltransferase/glycogen phosphorylase"/>
    <property type="match status" value="1"/>
</dbReference>
<dbReference type="GO" id="GO:0080044">
    <property type="term" value="F:quercetin 7-O-glucosyltransferase activity"/>
    <property type="evidence" value="ECO:0007669"/>
    <property type="project" value="TreeGrafter"/>
</dbReference>
<evidence type="ECO:0000256" key="2">
    <source>
        <dbReference type="ARBA" id="ARBA00022676"/>
    </source>
</evidence>
<name>A0A2Z7AYK7_9LAMI</name>
<evidence type="ECO:0000256" key="3">
    <source>
        <dbReference type="ARBA" id="ARBA00022679"/>
    </source>
</evidence>
<dbReference type="PANTHER" id="PTHR11926">
    <property type="entry name" value="GLUCOSYL/GLUCURONOSYL TRANSFERASES"/>
    <property type="match status" value="1"/>
</dbReference>
<dbReference type="GO" id="GO:0016138">
    <property type="term" value="P:glycoside biosynthetic process"/>
    <property type="evidence" value="ECO:0007669"/>
    <property type="project" value="UniProtKB-ARBA"/>
</dbReference>
<dbReference type="OrthoDB" id="5835829at2759"/>
<reference evidence="6 7" key="1">
    <citation type="journal article" date="2015" name="Proc. Natl. Acad. Sci. U.S.A.">
        <title>The resurrection genome of Boea hygrometrica: A blueprint for survival of dehydration.</title>
        <authorList>
            <person name="Xiao L."/>
            <person name="Yang G."/>
            <person name="Zhang L."/>
            <person name="Yang X."/>
            <person name="Zhao S."/>
            <person name="Ji Z."/>
            <person name="Zhou Q."/>
            <person name="Hu M."/>
            <person name="Wang Y."/>
            <person name="Chen M."/>
            <person name="Xu Y."/>
            <person name="Jin H."/>
            <person name="Xiao X."/>
            <person name="Hu G."/>
            <person name="Bao F."/>
            <person name="Hu Y."/>
            <person name="Wan P."/>
            <person name="Li L."/>
            <person name="Deng X."/>
            <person name="Kuang T."/>
            <person name="Xiang C."/>
            <person name="Zhu J.K."/>
            <person name="Oliver M.J."/>
            <person name="He Y."/>
        </authorList>
    </citation>
    <scope>NUCLEOTIDE SEQUENCE [LARGE SCALE GENOMIC DNA]</scope>
    <source>
        <strain evidence="7">cv. XS01</strain>
    </source>
</reference>
<evidence type="ECO:0000313" key="7">
    <source>
        <dbReference type="Proteomes" id="UP000250235"/>
    </source>
</evidence>
<evidence type="ECO:0000256" key="1">
    <source>
        <dbReference type="ARBA" id="ARBA00009995"/>
    </source>
</evidence>
<evidence type="ECO:0000313" key="6">
    <source>
        <dbReference type="EMBL" id="KZV26974.1"/>
    </source>
</evidence>
<dbReference type="EC" id="2.4.1.-" evidence="5"/>
<dbReference type="GO" id="GO:0080043">
    <property type="term" value="F:quercetin 3-O-glucosyltransferase activity"/>
    <property type="evidence" value="ECO:0007669"/>
    <property type="project" value="TreeGrafter"/>
</dbReference>
<dbReference type="Proteomes" id="UP000250235">
    <property type="component" value="Unassembled WGS sequence"/>
</dbReference>
<evidence type="ECO:0000256" key="5">
    <source>
        <dbReference type="RuleBase" id="RU362057"/>
    </source>
</evidence>
<dbReference type="CDD" id="cd03784">
    <property type="entry name" value="GT1_Gtf-like"/>
    <property type="match status" value="1"/>
</dbReference>
<dbReference type="AlphaFoldDB" id="A0A2Z7AYK7"/>
<protein>
    <recommendedName>
        <fullName evidence="5">Glycosyltransferase</fullName>
        <ecNumber evidence="5">2.4.1.-</ecNumber>
    </recommendedName>
</protein>
<keyword evidence="7" id="KW-1185">Reference proteome</keyword>
<keyword evidence="2 4" id="KW-0328">Glycosyltransferase</keyword>
<comment type="similarity">
    <text evidence="1 4">Belongs to the UDP-glycosyltransferase family.</text>
</comment>
<dbReference type="EMBL" id="KV010726">
    <property type="protein sequence ID" value="KZV26974.1"/>
    <property type="molecule type" value="Genomic_DNA"/>
</dbReference>
<dbReference type="InterPro" id="IPR035595">
    <property type="entry name" value="UDP_glycos_trans_CS"/>
</dbReference>
<dbReference type="Pfam" id="PF00201">
    <property type="entry name" value="UDPGT"/>
    <property type="match status" value="1"/>
</dbReference>
<gene>
    <name evidence="6" type="ORF">F511_40199</name>
</gene>
<proteinExistence type="inferred from homology"/>
<dbReference type="Gene3D" id="3.40.50.2000">
    <property type="entry name" value="Glycogen Phosphorylase B"/>
    <property type="match status" value="2"/>
</dbReference>
<organism evidence="6 7">
    <name type="scientific">Dorcoceras hygrometricum</name>
    <dbReference type="NCBI Taxonomy" id="472368"/>
    <lineage>
        <taxon>Eukaryota</taxon>
        <taxon>Viridiplantae</taxon>
        <taxon>Streptophyta</taxon>
        <taxon>Embryophyta</taxon>
        <taxon>Tracheophyta</taxon>
        <taxon>Spermatophyta</taxon>
        <taxon>Magnoliopsida</taxon>
        <taxon>eudicotyledons</taxon>
        <taxon>Gunneridae</taxon>
        <taxon>Pentapetalae</taxon>
        <taxon>asterids</taxon>
        <taxon>lamiids</taxon>
        <taxon>Lamiales</taxon>
        <taxon>Gesneriaceae</taxon>
        <taxon>Didymocarpoideae</taxon>
        <taxon>Trichosporeae</taxon>
        <taxon>Loxocarpinae</taxon>
        <taxon>Dorcoceras</taxon>
    </lineage>
</organism>
<dbReference type="FunFam" id="3.40.50.2000:FF:000060">
    <property type="entry name" value="Glycosyltransferase"/>
    <property type="match status" value="1"/>
</dbReference>
<dbReference type="InterPro" id="IPR002213">
    <property type="entry name" value="UDP_glucos_trans"/>
</dbReference>
<sequence>MSTEEKAHLAAFAFPFGSHPTALFHLVQRLAAACPQVHFSYFNIESSNKKVLSRLDTTHSNIKIYHVDDGVPEGHVSSGNPMEFIEFFIKATPANFSKRLEQVEKEMGTKATCLLSDAFLWFSGDMAQERGIPWLAYWAAGPSSISLHLYIHGIRAKLGNDDGQIQNLDQTLDFIPGMSAIRASDLPVEILQINGLFSHMLYNMSDTINRAYVVLNSFDGVDSVVECDLKSKLKRLLNIGPFPLPKALKCTEDQSGCLSWLSHQDAASVAYISFGTILTPPQPELVALAEALEEKQVPYLWSFADNSKRILIQGFFERTGRIGKLVEWAPQTEVLSHPSVGVFVTHCGWNSTLESILGGVPMICMPFFADQMINRRLMENVWRIGVGVQGDFSKSGMVEALDLVLWKDEGNKMRENIGRLKERAYMAVAEKGSSTEDFKSLTTKAKDIASQHHEHLAYPRAHSSLDCSDRVRHPLTAWMILPHPDSEDASGSHHQR</sequence>